<evidence type="ECO:0000313" key="2">
    <source>
        <dbReference type="EMBL" id="UOR10352.1"/>
    </source>
</evidence>
<keyword evidence="2" id="KW-0489">Methyltransferase</keyword>
<gene>
    <name evidence="2" type="ORF">MUO15_11635</name>
</gene>
<evidence type="ECO:0000313" key="3">
    <source>
        <dbReference type="Proteomes" id="UP000830326"/>
    </source>
</evidence>
<accession>A0ABY4H6P5</accession>
<feature type="domain" description="Methyltransferase" evidence="1">
    <location>
        <begin position="2"/>
        <end position="96"/>
    </location>
</feature>
<dbReference type="SUPFAM" id="SSF53335">
    <property type="entry name" value="S-adenosyl-L-methionine-dependent methyltransferases"/>
    <property type="match status" value="1"/>
</dbReference>
<dbReference type="Proteomes" id="UP000830326">
    <property type="component" value="Chromosome"/>
</dbReference>
<organism evidence="2 3">
    <name type="scientific">Halobacillus amylolyticus</name>
    <dbReference type="NCBI Taxonomy" id="2932259"/>
    <lineage>
        <taxon>Bacteria</taxon>
        <taxon>Bacillati</taxon>
        <taxon>Bacillota</taxon>
        <taxon>Bacilli</taxon>
        <taxon>Bacillales</taxon>
        <taxon>Bacillaceae</taxon>
        <taxon>Halobacillus</taxon>
    </lineage>
</organism>
<protein>
    <submittedName>
        <fullName evidence="2">Class I SAM-dependent methyltransferase</fullName>
    </submittedName>
</protein>
<dbReference type="InterPro" id="IPR029063">
    <property type="entry name" value="SAM-dependent_MTases_sf"/>
</dbReference>
<keyword evidence="2" id="KW-0808">Transferase</keyword>
<sequence length="155" mass="17790">MLETGFGPGIALTEFAKNHPAVNLYGIDDSEDILTMALNRLNKVCGLRQICLLHGEGSMIKNVQKMFDRVYSINNVTFWDDDPVYTLKHIRSQMKACGKSFVRFTRMRIELLTQRQKCLGDSWKLFFIIQDFSHIEIMIKQTEPNNTVCAAVVNQ</sequence>
<dbReference type="GO" id="GO:0032259">
    <property type="term" value="P:methylation"/>
    <property type="evidence" value="ECO:0007669"/>
    <property type="project" value="UniProtKB-KW"/>
</dbReference>
<proteinExistence type="predicted"/>
<name>A0ABY4H6P5_9BACI</name>
<dbReference type="RefSeq" id="WP_245029454.1">
    <property type="nucleotide sequence ID" value="NZ_CP095075.1"/>
</dbReference>
<keyword evidence="3" id="KW-1185">Reference proteome</keyword>
<evidence type="ECO:0000259" key="1">
    <source>
        <dbReference type="Pfam" id="PF13649"/>
    </source>
</evidence>
<reference evidence="2" key="1">
    <citation type="submission" date="2022-04" db="EMBL/GenBank/DDBJ databases">
        <title>Halobacillus sp. isolated from saltern.</title>
        <authorList>
            <person name="Won M."/>
            <person name="Lee C.-M."/>
            <person name="Woen H.-Y."/>
            <person name="Kwon S.-W."/>
        </authorList>
    </citation>
    <scope>NUCLEOTIDE SEQUENCE</scope>
    <source>
        <strain evidence="2">SSHM10-5</strain>
    </source>
</reference>
<dbReference type="InterPro" id="IPR041698">
    <property type="entry name" value="Methyltransf_25"/>
</dbReference>
<dbReference type="Pfam" id="PF13649">
    <property type="entry name" value="Methyltransf_25"/>
    <property type="match status" value="1"/>
</dbReference>
<dbReference type="Gene3D" id="3.40.50.150">
    <property type="entry name" value="Vaccinia Virus protein VP39"/>
    <property type="match status" value="1"/>
</dbReference>
<dbReference type="GO" id="GO:0008168">
    <property type="term" value="F:methyltransferase activity"/>
    <property type="evidence" value="ECO:0007669"/>
    <property type="project" value="UniProtKB-KW"/>
</dbReference>
<dbReference type="EMBL" id="CP095075">
    <property type="protein sequence ID" value="UOR10352.1"/>
    <property type="molecule type" value="Genomic_DNA"/>
</dbReference>